<feature type="transmembrane region" description="Helical" evidence="1">
    <location>
        <begin position="32"/>
        <end position="55"/>
    </location>
</feature>
<keyword evidence="3" id="KW-1185">Reference proteome</keyword>
<keyword evidence="1" id="KW-1133">Transmembrane helix</keyword>
<evidence type="ECO:0008006" key="4">
    <source>
        <dbReference type="Google" id="ProtNLM"/>
    </source>
</evidence>
<keyword evidence="1" id="KW-0472">Membrane</keyword>
<organism evidence="2 3">
    <name type="scientific">Arthrobacter stackebrandtii</name>
    <dbReference type="NCBI Taxonomy" id="272161"/>
    <lineage>
        <taxon>Bacteria</taxon>
        <taxon>Bacillati</taxon>
        <taxon>Actinomycetota</taxon>
        <taxon>Actinomycetes</taxon>
        <taxon>Micrococcales</taxon>
        <taxon>Micrococcaceae</taxon>
        <taxon>Arthrobacter</taxon>
    </lineage>
</organism>
<gene>
    <name evidence="2" type="ORF">JOF48_002216</name>
</gene>
<evidence type="ECO:0000256" key="1">
    <source>
        <dbReference type="SAM" id="Phobius"/>
    </source>
</evidence>
<sequence length="169" mass="17609">MATPPKIPGLGAFVDKNAGTPRPPAPRPVAAAAWLMVLGAFAQLLASVFAVVYAASPERLEKIQASLDTMTGTVPSLEAARNTGIITVVFAGIGTICAYLLFAWFLRKGRSWARVAVGVLVALTCVQLVGISFPLGITTVAQLVLGAVALALCYLPVSSRYFAQVKAGH</sequence>
<proteinExistence type="predicted"/>
<evidence type="ECO:0000313" key="2">
    <source>
        <dbReference type="EMBL" id="MBP2413417.1"/>
    </source>
</evidence>
<feature type="transmembrane region" description="Helical" evidence="1">
    <location>
        <begin position="85"/>
        <end position="105"/>
    </location>
</feature>
<dbReference type="RefSeq" id="WP_209680681.1">
    <property type="nucleotide sequence ID" value="NZ_JAGIOI010000001.1"/>
</dbReference>
<name>A0ABS4YXA1_9MICC</name>
<keyword evidence="1" id="KW-0812">Transmembrane</keyword>
<feature type="transmembrane region" description="Helical" evidence="1">
    <location>
        <begin position="139"/>
        <end position="157"/>
    </location>
</feature>
<feature type="transmembrane region" description="Helical" evidence="1">
    <location>
        <begin position="112"/>
        <end position="133"/>
    </location>
</feature>
<accession>A0ABS4YXA1</accession>
<reference evidence="2 3" key="1">
    <citation type="submission" date="2021-03" db="EMBL/GenBank/DDBJ databases">
        <title>Sequencing the genomes of 1000 actinobacteria strains.</title>
        <authorList>
            <person name="Klenk H.-P."/>
        </authorList>
    </citation>
    <scope>NUCLEOTIDE SEQUENCE [LARGE SCALE GENOMIC DNA]</scope>
    <source>
        <strain evidence="2 3">DSM 16005</strain>
    </source>
</reference>
<protein>
    <recommendedName>
        <fullName evidence="4">DUF2127 domain-containing protein</fullName>
    </recommendedName>
</protein>
<dbReference type="EMBL" id="JAGIOI010000001">
    <property type="protein sequence ID" value="MBP2413417.1"/>
    <property type="molecule type" value="Genomic_DNA"/>
</dbReference>
<evidence type="ECO:0000313" key="3">
    <source>
        <dbReference type="Proteomes" id="UP000711614"/>
    </source>
</evidence>
<comment type="caution">
    <text evidence="2">The sequence shown here is derived from an EMBL/GenBank/DDBJ whole genome shotgun (WGS) entry which is preliminary data.</text>
</comment>
<dbReference type="Proteomes" id="UP000711614">
    <property type="component" value="Unassembled WGS sequence"/>
</dbReference>